<keyword evidence="5" id="KW-0967">Endosome</keyword>
<feature type="domain" description="Ankyrin repeat" evidence="10">
    <location>
        <begin position="160"/>
        <end position="488"/>
    </location>
</feature>
<dbReference type="FunFam" id="1.25.40.20:FF:000057">
    <property type="entry name" value="Ankyrin repeat domain-containing protein 13B"/>
    <property type="match status" value="1"/>
</dbReference>
<accession>A0AAD8CVC3</accession>
<comment type="subcellular location">
    <subcellularLocation>
        <location evidence="1">Cell membrane</location>
    </subcellularLocation>
    <subcellularLocation>
        <location evidence="2">Late endosome</location>
    </subcellularLocation>
</comment>
<dbReference type="PROSITE" id="PS50330">
    <property type="entry name" value="UIM"/>
    <property type="match status" value="1"/>
</dbReference>
<keyword evidence="4" id="KW-0677">Repeat</keyword>
<keyword evidence="6" id="KW-0472">Membrane</keyword>
<dbReference type="Proteomes" id="UP001230051">
    <property type="component" value="Unassembled WGS sequence"/>
</dbReference>
<dbReference type="GO" id="GO:0002091">
    <property type="term" value="P:negative regulation of receptor internalization"/>
    <property type="evidence" value="ECO:0007669"/>
    <property type="project" value="UniProtKB-ARBA"/>
</dbReference>
<dbReference type="SMART" id="SM00248">
    <property type="entry name" value="ANK"/>
    <property type="match status" value="3"/>
</dbReference>
<comment type="function">
    <text evidence="7">Ubiquitin-binding protein that specifically recognizes and binds 'Lys-63'-linked ubiquitin. Does not bind 'Lys-48'-linked ubiquitin. Positively regulates the internalization of ligand-activated EGFR by binding to the Ub moiety of ubiquitinated EGFR at the cell membrane.</text>
</comment>
<dbReference type="Pfam" id="PF11904">
    <property type="entry name" value="ANKRD13_C"/>
    <property type="match status" value="1"/>
</dbReference>
<dbReference type="InterPro" id="IPR055285">
    <property type="entry name" value="ANKRD13_C"/>
</dbReference>
<evidence type="ECO:0000256" key="9">
    <source>
        <dbReference type="SAM" id="MobiDB-lite"/>
    </source>
</evidence>
<sequence length="574" mass="63973">MISAKKTLESMHPLHSLVWSNRHRQLEKLLAAAEQVDIETLDPRGRTPLHLAVTLGHVDCAHVLLKHGADVGKENRNGWTVLQEAVSTRDPELVRLVLRYRDYHRAVKRLAGIPLLLEKLRQAQDFYIEMKWEFTSWVPLVSKVCPSDTYRVWKSGQNLRVDTTLLGFDHMTWQRGNRSFIFRGQDSSAVVMEVDHDRQLVYSEALSLPEHDREALLGAVQPSEEQVTNRLTAPVVTTQLDTKNISFERNKTGILGWRSEKTEVVNGYEAKVYGASNVELITRTRTEHLADQHKNKSKGSKTAFQSFLGIAEQHMGPSNGMLITQTSCSHTNPTAITAEEYFNPAFELGARDIGHPMELTTKTQRFKAKLWLCEDHPLSLSEQVAPIIDLMAISNALFAKLRDFITLRLPPGFPVKIEIPIYHILNARITFGNLNGCDEPVSSVRSSPSGEAPSPGSDSSSVSSSSSMTSCRGCEIPASLFEVPAGYSVLGSHHDNLREEEEDLLQFAIQQSLVEAGSEYDQVTVWEALTNSKPGTRPLSCDGSRLERSAHSPTRATPPGQPPEHLDQPEPAEL</sequence>
<dbReference type="PANTHER" id="PTHR12447">
    <property type="entry name" value="ANKYRIN REPEAT DOMAIN-CONTAINING PROTEIN 13"/>
    <property type="match status" value="1"/>
</dbReference>
<dbReference type="PANTHER" id="PTHR12447:SF3">
    <property type="entry name" value="ANKYRIN REPEAT DOMAIN-CONTAINING PROTEIN 13B"/>
    <property type="match status" value="1"/>
</dbReference>
<evidence type="ECO:0000256" key="7">
    <source>
        <dbReference type="ARBA" id="ARBA00024956"/>
    </source>
</evidence>
<dbReference type="AlphaFoldDB" id="A0AAD8CVC3"/>
<evidence type="ECO:0000256" key="3">
    <source>
        <dbReference type="ARBA" id="ARBA00022475"/>
    </source>
</evidence>
<evidence type="ECO:0000256" key="2">
    <source>
        <dbReference type="ARBA" id="ARBA00004603"/>
    </source>
</evidence>
<evidence type="ECO:0000313" key="11">
    <source>
        <dbReference type="EMBL" id="KAK1157520.1"/>
    </source>
</evidence>
<name>A0AAD8CVC3_ACIOX</name>
<dbReference type="PROSITE" id="PS50297">
    <property type="entry name" value="ANK_REP_REGION"/>
    <property type="match status" value="1"/>
</dbReference>
<evidence type="ECO:0000256" key="5">
    <source>
        <dbReference type="ARBA" id="ARBA00022753"/>
    </source>
</evidence>
<dbReference type="GO" id="GO:0048471">
    <property type="term" value="C:perinuclear region of cytoplasm"/>
    <property type="evidence" value="ECO:0007669"/>
    <property type="project" value="UniProtKB-ARBA"/>
</dbReference>
<evidence type="ECO:0000313" key="12">
    <source>
        <dbReference type="Proteomes" id="UP001230051"/>
    </source>
</evidence>
<keyword evidence="3" id="KW-1003">Cell membrane</keyword>
<feature type="region of interest" description="Disordered" evidence="9">
    <location>
        <begin position="440"/>
        <end position="464"/>
    </location>
</feature>
<keyword evidence="12" id="KW-1185">Reference proteome</keyword>
<dbReference type="InterPro" id="IPR003903">
    <property type="entry name" value="UIM_dom"/>
</dbReference>
<feature type="region of interest" description="Disordered" evidence="9">
    <location>
        <begin position="532"/>
        <end position="574"/>
    </location>
</feature>
<dbReference type="InterPro" id="IPR021832">
    <property type="entry name" value="ANKRD13"/>
</dbReference>
<evidence type="ECO:0000259" key="10">
    <source>
        <dbReference type="Pfam" id="PF11904"/>
    </source>
</evidence>
<protein>
    <submittedName>
        <fullName evidence="11">Ankyrin repeat domain-containing protein 13B-like isoform X2</fullName>
    </submittedName>
</protein>
<evidence type="ECO:0000256" key="6">
    <source>
        <dbReference type="ARBA" id="ARBA00023136"/>
    </source>
</evidence>
<organism evidence="11 12">
    <name type="scientific">Acipenser oxyrinchus oxyrinchus</name>
    <dbReference type="NCBI Taxonomy" id="40147"/>
    <lineage>
        <taxon>Eukaryota</taxon>
        <taxon>Metazoa</taxon>
        <taxon>Chordata</taxon>
        <taxon>Craniata</taxon>
        <taxon>Vertebrata</taxon>
        <taxon>Euteleostomi</taxon>
        <taxon>Actinopterygii</taxon>
        <taxon>Chondrostei</taxon>
        <taxon>Acipenseriformes</taxon>
        <taxon>Acipenseridae</taxon>
        <taxon>Acipenser</taxon>
    </lineage>
</organism>
<proteinExistence type="predicted"/>
<gene>
    <name evidence="11" type="primary">Ankrd13b</name>
    <name evidence="11" type="ORF">AOXY_G25222</name>
</gene>
<evidence type="ECO:0000256" key="4">
    <source>
        <dbReference type="ARBA" id="ARBA00022737"/>
    </source>
</evidence>
<dbReference type="InterPro" id="IPR036770">
    <property type="entry name" value="Ankyrin_rpt-contain_sf"/>
</dbReference>
<dbReference type="PROSITE" id="PS50088">
    <property type="entry name" value="ANK_REPEAT"/>
    <property type="match status" value="1"/>
</dbReference>
<dbReference type="InterPro" id="IPR002110">
    <property type="entry name" value="Ankyrin_rpt"/>
</dbReference>
<dbReference type="GO" id="GO:0005770">
    <property type="term" value="C:late endosome"/>
    <property type="evidence" value="ECO:0007669"/>
    <property type="project" value="UniProtKB-SubCell"/>
</dbReference>
<dbReference type="Gene3D" id="1.25.40.20">
    <property type="entry name" value="Ankyrin repeat-containing domain"/>
    <property type="match status" value="1"/>
</dbReference>
<keyword evidence="8" id="KW-0040">ANK repeat</keyword>
<dbReference type="GO" id="GO:0140036">
    <property type="term" value="F:ubiquitin-modified protein reader activity"/>
    <property type="evidence" value="ECO:0007669"/>
    <property type="project" value="UniProtKB-ARBA"/>
</dbReference>
<evidence type="ECO:0000256" key="1">
    <source>
        <dbReference type="ARBA" id="ARBA00004236"/>
    </source>
</evidence>
<feature type="compositionally biased region" description="Low complexity" evidence="9">
    <location>
        <begin position="446"/>
        <end position="464"/>
    </location>
</feature>
<reference evidence="11" key="1">
    <citation type="submission" date="2022-02" db="EMBL/GenBank/DDBJ databases">
        <title>Atlantic sturgeon de novo genome assembly.</title>
        <authorList>
            <person name="Stock M."/>
            <person name="Klopp C."/>
            <person name="Guiguen Y."/>
            <person name="Cabau C."/>
            <person name="Parinello H."/>
            <person name="Santidrian Yebra-Pimentel E."/>
            <person name="Kuhl H."/>
            <person name="Dirks R.P."/>
            <person name="Guessner J."/>
            <person name="Wuertz S."/>
            <person name="Du K."/>
            <person name="Schartl M."/>
        </authorList>
    </citation>
    <scope>NUCLEOTIDE SEQUENCE</scope>
    <source>
        <strain evidence="11">STURGEONOMICS-FGT-2020</strain>
        <tissue evidence="11">Whole blood</tissue>
    </source>
</reference>
<dbReference type="GO" id="GO:0005886">
    <property type="term" value="C:plasma membrane"/>
    <property type="evidence" value="ECO:0007669"/>
    <property type="project" value="UniProtKB-SubCell"/>
</dbReference>
<dbReference type="SUPFAM" id="SSF48403">
    <property type="entry name" value="Ankyrin repeat"/>
    <property type="match status" value="1"/>
</dbReference>
<comment type="caution">
    <text evidence="11">The sequence shown here is derived from an EMBL/GenBank/DDBJ whole genome shotgun (WGS) entry which is preliminary data.</text>
</comment>
<evidence type="ECO:0000256" key="8">
    <source>
        <dbReference type="PROSITE-ProRule" id="PRU00023"/>
    </source>
</evidence>
<dbReference type="EMBL" id="JAGXEW010000026">
    <property type="protein sequence ID" value="KAK1157520.1"/>
    <property type="molecule type" value="Genomic_DNA"/>
</dbReference>
<feature type="repeat" description="ANK" evidence="8">
    <location>
        <begin position="44"/>
        <end position="76"/>
    </location>
</feature>
<dbReference type="Pfam" id="PF12796">
    <property type="entry name" value="Ank_2"/>
    <property type="match status" value="1"/>
</dbReference>